<dbReference type="EMBL" id="JBHSLD010000009">
    <property type="protein sequence ID" value="MFC5381335.1"/>
    <property type="molecule type" value="Genomic_DNA"/>
</dbReference>
<dbReference type="InterPro" id="IPR013216">
    <property type="entry name" value="Methyltransf_11"/>
</dbReference>
<feature type="domain" description="23S rRNA (guanine(745)-N(1))-methyltransferase N-terminal" evidence="2">
    <location>
        <begin position="20"/>
        <end position="57"/>
    </location>
</feature>
<gene>
    <name evidence="3" type="ORF">ACFPJ6_11075</name>
</gene>
<accession>A0ABW0GNS5</accession>
<dbReference type="Pfam" id="PF21302">
    <property type="entry name" value="Zn_ribbon_RlmA"/>
    <property type="match status" value="1"/>
</dbReference>
<dbReference type="Gene3D" id="3.40.50.150">
    <property type="entry name" value="Vaccinia Virus protein VP39"/>
    <property type="match status" value="1"/>
</dbReference>
<dbReference type="RefSeq" id="WP_340269227.1">
    <property type="nucleotide sequence ID" value="NZ_JBBEOG010000004.1"/>
</dbReference>
<sequence length="296" mass="30341">MGGGTADALSALADVAGDLACPVCARPLAFVDGSPAVLLCGAGHAFDVARQGHVVLLRGGTRLRPDTAEMVAARERVLSSGAYGVVSAALADVVASHGPPSGPDGLVVDLGAGTGHHTAVVLDATPTRTGVALELSVPALRRAARAHPRLAAVGADLTRPLPLRDASVGAAVALFAPLPTTDELARVCAPGARLVVVTPEPDHLVALRSRLDLLDVPAGKPDRLAERLSPGFAPVDRAHVRTEVTWSAGQATDVVAMGPNAWHPAPARDDLLRTWAERGETVDDVVAVTVSTLVRR</sequence>
<evidence type="ECO:0000313" key="3">
    <source>
        <dbReference type="EMBL" id="MFC5381335.1"/>
    </source>
</evidence>
<dbReference type="Pfam" id="PF08241">
    <property type="entry name" value="Methyltransf_11"/>
    <property type="match status" value="1"/>
</dbReference>
<dbReference type="GO" id="GO:0008168">
    <property type="term" value="F:methyltransferase activity"/>
    <property type="evidence" value="ECO:0007669"/>
    <property type="project" value="UniProtKB-KW"/>
</dbReference>
<keyword evidence="4" id="KW-1185">Reference proteome</keyword>
<keyword evidence="3" id="KW-0808">Transferase</keyword>
<organism evidence="3 4">
    <name type="scientific">Aquipuribacter nitratireducens</name>
    <dbReference type="NCBI Taxonomy" id="650104"/>
    <lineage>
        <taxon>Bacteria</taxon>
        <taxon>Bacillati</taxon>
        <taxon>Actinomycetota</taxon>
        <taxon>Actinomycetes</taxon>
        <taxon>Micrococcales</taxon>
        <taxon>Intrasporangiaceae</taxon>
        <taxon>Aquipuribacter</taxon>
    </lineage>
</organism>
<evidence type="ECO:0000259" key="1">
    <source>
        <dbReference type="Pfam" id="PF08241"/>
    </source>
</evidence>
<evidence type="ECO:0000259" key="2">
    <source>
        <dbReference type="Pfam" id="PF21302"/>
    </source>
</evidence>
<dbReference type="SUPFAM" id="SSF53335">
    <property type="entry name" value="S-adenosyl-L-methionine-dependent methyltransferases"/>
    <property type="match status" value="1"/>
</dbReference>
<dbReference type="InterPro" id="IPR048647">
    <property type="entry name" value="RlmA_N"/>
</dbReference>
<name>A0ABW0GNS5_9MICO</name>
<proteinExistence type="predicted"/>
<dbReference type="InterPro" id="IPR029063">
    <property type="entry name" value="SAM-dependent_MTases_sf"/>
</dbReference>
<dbReference type="GO" id="GO:0032259">
    <property type="term" value="P:methylation"/>
    <property type="evidence" value="ECO:0007669"/>
    <property type="project" value="UniProtKB-KW"/>
</dbReference>
<keyword evidence="3" id="KW-0489">Methyltransferase</keyword>
<protein>
    <submittedName>
        <fullName evidence="3">RNA methyltransferase</fullName>
    </submittedName>
</protein>
<comment type="caution">
    <text evidence="3">The sequence shown here is derived from an EMBL/GenBank/DDBJ whole genome shotgun (WGS) entry which is preliminary data.</text>
</comment>
<dbReference type="PIRSF" id="PIRSF018249">
    <property type="entry name" value="MyrA_prd"/>
    <property type="match status" value="1"/>
</dbReference>
<evidence type="ECO:0000313" key="4">
    <source>
        <dbReference type="Proteomes" id="UP001596122"/>
    </source>
</evidence>
<dbReference type="InterPro" id="IPR016718">
    <property type="entry name" value="rRNA_m1G-MeTrfase_A_prd"/>
</dbReference>
<feature type="domain" description="Methyltransferase type 11" evidence="1">
    <location>
        <begin position="108"/>
        <end position="195"/>
    </location>
</feature>
<dbReference type="Proteomes" id="UP001596122">
    <property type="component" value="Unassembled WGS sequence"/>
</dbReference>
<reference evidence="4" key="1">
    <citation type="journal article" date="2019" name="Int. J. Syst. Evol. Microbiol.">
        <title>The Global Catalogue of Microorganisms (GCM) 10K type strain sequencing project: providing services to taxonomists for standard genome sequencing and annotation.</title>
        <authorList>
            <consortium name="The Broad Institute Genomics Platform"/>
            <consortium name="The Broad Institute Genome Sequencing Center for Infectious Disease"/>
            <person name="Wu L."/>
            <person name="Ma J."/>
        </authorList>
    </citation>
    <scope>NUCLEOTIDE SEQUENCE [LARGE SCALE GENOMIC DNA]</scope>
    <source>
        <strain evidence="4">CCUG 43114</strain>
    </source>
</reference>